<proteinExistence type="predicted"/>
<feature type="region of interest" description="Disordered" evidence="1">
    <location>
        <begin position="25"/>
        <end position="61"/>
    </location>
</feature>
<keyword evidence="2" id="KW-0732">Signal</keyword>
<dbReference type="PROSITE" id="PS51257">
    <property type="entry name" value="PROKAR_LIPOPROTEIN"/>
    <property type="match status" value="1"/>
</dbReference>
<dbReference type="InterPro" id="IPR002372">
    <property type="entry name" value="PQQ_rpt_dom"/>
</dbReference>
<dbReference type="Gene3D" id="2.130.10.10">
    <property type="entry name" value="YVTN repeat-like/Quinoprotein amine dehydrogenase"/>
    <property type="match status" value="2"/>
</dbReference>
<feature type="domain" description="Pyrrolo-quinoline quinone repeat" evidence="3">
    <location>
        <begin position="104"/>
        <end position="378"/>
    </location>
</feature>
<dbReference type="Pfam" id="PF13360">
    <property type="entry name" value="PQQ_2"/>
    <property type="match status" value="1"/>
</dbReference>
<reference evidence="5" key="1">
    <citation type="submission" date="2017-06" db="EMBL/GenBank/DDBJ databases">
        <title>Genome analysis of Fimbriiglobus ruber SP5, the first member of the order Planctomycetales with confirmed chitinolytic capability.</title>
        <authorList>
            <person name="Ravin N.V."/>
            <person name="Rakitin A.L."/>
            <person name="Ivanova A.A."/>
            <person name="Beletsky A.V."/>
            <person name="Kulichevskaya I.S."/>
            <person name="Mardanov A.V."/>
            <person name="Dedysh S.N."/>
        </authorList>
    </citation>
    <scope>NUCLEOTIDE SEQUENCE [LARGE SCALE GENOMIC DNA]</scope>
    <source>
        <strain evidence="5">SP5</strain>
    </source>
</reference>
<organism evidence="4 5">
    <name type="scientific">Fimbriiglobus ruber</name>
    <dbReference type="NCBI Taxonomy" id="1908690"/>
    <lineage>
        <taxon>Bacteria</taxon>
        <taxon>Pseudomonadati</taxon>
        <taxon>Planctomycetota</taxon>
        <taxon>Planctomycetia</taxon>
        <taxon>Gemmatales</taxon>
        <taxon>Gemmataceae</taxon>
        <taxon>Fimbriiglobus</taxon>
    </lineage>
</organism>
<evidence type="ECO:0000256" key="1">
    <source>
        <dbReference type="SAM" id="MobiDB-lite"/>
    </source>
</evidence>
<name>A0A225DNU4_9BACT</name>
<dbReference type="SUPFAM" id="SSF50998">
    <property type="entry name" value="Quinoprotein alcohol dehydrogenase-like"/>
    <property type="match status" value="1"/>
</dbReference>
<gene>
    <name evidence="4" type="ORF">FRUB_02729</name>
</gene>
<keyword evidence="5" id="KW-1185">Reference proteome</keyword>
<dbReference type="RefSeq" id="WP_088254026.1">
    <property type="nucleotide sequence ID" value="NZ_NIDE01000004.1"/>
</dbReference>
<dbReference type="EMBL" id="NIDE01000004">
    <property type="protein sequence ID" value="OWK43130.1"/>
    <property type="molecule type" value="Genomic_DNA"/>
</dbReference>
<dbReference type="PANTHER" id="PTHR34512">
    <property type="entry name" value="CELL SURFACE PROTEIN"/>
    <property type="match status" value="1"/>
</dbReference>
<accession>A0A225DNU4</accession>
<evidence type="ECO:0000256" key="2">
    <source>
        <dbReference type="SAM" id="SignalP"/>
    </source>
</evidence>
<dbReference type="InterPro" id="IPR018391">
    <property type="entry name" value="PQQ_b-propeller_rpt"/>
</dbReference>
<evidence type="ECO:0000259" key="3">
    <source>
        <dbReference type="Pfam" id="PF13360"/>
    </source>
</evidence>
<dbReference type="Proteomes" id="UP000214646">
    <property type="component" value="Unassembled WGS sequence"/>
</dbReference>
<comment type="caution">
    <text evidence="4">The sequence shown here is derived from an EMBL/GenBank/DDBJ whole genome shotgun (WGS) entry which is preliminary data.</text>
</comment>
<dbReference type="PANTHER" id="PTHR34512:SF30">
    <property type="entry name" value="OUTER MEMBRANE PROTEIN ASSEMBLY FACTOR BAMB"/>
    <property type="match status" value="1"/>
</dbReference>
<dbReference type="AlphaFoldDB" id="A0A225DNU4"/>
<dbReference type="OrthoDB" id="9815737at2"/>
<feature type="chain" id="PRO_5012533463" description="Pyrrolo-quinoline quinone repeat domain-containing protein" evidence="2">
    <location>
        <begin position="23"/>
        <end position="463"/>
    </location>
</feature>
<dbReference type="SMART" id="SM00564">
    <property type="entry name" value="PQQ"/>
    <property type="match status" value="4"/>
</dbReference>
<evidence type="ECO:0000313" key="4">
    <source>
        <dbReference type="EMBL" id="OWK43130.1"/>
    </source>
</evidence>
<evidence type="ECO:0000313" key="5">
    <source>
        <dbReference type="Proteomes" id="UP000214646"/>
    </source>
</evidence>
<sequence length="463" mass="50332">MRWIVLAALPTVLAGCSPAASAIPADPPAEAGAGERTKPTRPGTDWPRFLGPAGDASSPEKGILTTWPKDGLKKVWDCPLGIGYAPPTVAGGRLYHFDRFGDAARVTCRNAETGEFVWKFEYPTDYQDLYGYDSGPRACPVVDGDRLYTYGAEGMLHCLSAADGKEIWKFDTRAKYHFHQNFFGVGSVPAVEGDLLIVAVGGSPKGPRPGDLRDAKGNGSAIVAFDKKTGEVKYAFGDELASYSSPVVTTFGDRRVGLYFARGGLLGFDPAAGKELFHYKWRGRILECVNAANPVVIGDKVLLTECYEKGAAFIQVGAGGAVKEVWTDAGKDRGEQSLMGHWATPIHEGGFVYGCSGRHTAEADLRCLDLATGDVTWRERRTSRCMLLKVDGHLLSFGESGELRLIKLNPKKYEEVAKWDVPGLAYPSWAPPVLSRGLLYVRGKDETTRDGHRLICLELIPKK</sequence>
<dbReference type="InterPro" id="IPR011047">
    <property type="entry name" value="Quinoprotein_ADH-like_sf"/>
</dbReference>
<dbReference type="InterPro" id="IPR015943">
    <property type="entry name" value="WD40/YVTN_repeat-like_dom_sf"/>
</dbReference>
<protein>
    <recommendedName>
        <fullName evidence="3">Pyrrolo-quinoline quinone repeat domain-containing protein</fullName>
    </recommendedName>
</protein>
<feature type="signal peptide" evidence="2">
    <location>
        <begin position="1"/>
        <end position="22"/>
    </location>
</feature>